<proteinExistence type="predicted"/>
<comment type="caution">
    <text evidence="1">The sequence shown here is derived from an EMBL/GenBank/DDBJ whole genome shotgun (WGS) entry which is preliminary data.</text>
</comment>
<evidence type="ECO:0000313" key="2">
    <source>
        <dbReference type="Proteomes" id="UP000287527"/>
    </source>
</evidence>
<reference evidence="1 2" key="1">
    <citation type="submission" date="2019-01" db="EMBL/GenBank/DDBJ databases">
        <title>Flavobacterium sp. nov.,isolated from freshwater.</title>
        <authorList>
            <person name="Zhang R."/>
            <person name="Du Z.-J."/>
        </authorList>
    </citation>
    <scope>NUCLEOTIDE SEQUENCE [LARGE SCALE GENOMIC DNA]</scope>
    <source>
        <strain evidence="1 2">1E403</strain>
    </source>
</reference>
<sequence>MKLFIIDWTKEQTTPLIDYCKKAADVIGIELKDGNEAYIKTAVLKPDAIVINYAEKPSHGRMTADSIRKRKITSQTPIYFIDGAEDENEKVEHIGICLSQEELRDLLDD</sequence>
<gene>
    <name evidence="1" type="ORF">EPI11_04775</name>
</gene>
<dbReference type="Proteomes" id="UP000287527">
    <property type="component" value="Unassembled WGS sequence"/>
</dbReference>
<keyword evidence="2" id="KW-1185">Reference proteome</keyword>
<protein>
    <submittedName>
        <fullName evidence="1">Uncharacterized protein</fullName>
    </submittedName>
</protein>
<dbReference type="AlphaFoldDB" id="A0A3S3RL33"/>
<name>A0A3S3RL33_9FLAO</name>
<evidence type="ECO:0000313" key="1">
    <source>
        <dbReference type="EMBL" id="RWX02534.1"/>
    </source>
</evidence>
<dbReference type="EMBL" id="SBII01000002">
    <property type="protein sequence ID" value="RWX02534.1"/>
    <property type="molecule type" value="Genomic_DNA"/>
</dbReference>
<accession>A0A3S3RL33</accession>
<organism evidence="1 2">
    <name type="scientific">Flavobacterium cerinum</name>
    <dbReference type="NCBI Taxonomy" id="2502784"/>
    <lineage>
        <taxon>Bacteria</taxon>
        <taxon>Pseudomonadati</taxon>
        <taxon>Bacteroidota</taxon>
        <taxon>Flavobacteriia</taxon>
        <taxon>Flavobacteriales</taxon>
        <taxon>Flavobacteriaceae</taxon>
        <taxon>Flavobacterium</taxon>
    </lineage>
</organism>
<dbReference type="RefSeq" id="WP_128388806.1">
    <property type="nucleotide sequence ID" value="NZ_SBII01000002.1"/>
</dbReference>
<dbReference type="OrthoDB" id="1362908at2"/>